<dbReference type="RefSeq" id="WP_382395018.1">
    <property type="nucleotide sequence ID" value="NZ_JBHUNA010000033.1"/>
</dbReference>
<dbReference type="InterPro" id="IPR033524">
    <property type="entry name" value="Glu/Leu/Phe/Val_DH_AS"/>
</dbReference>
<feature type="domain" description="Glutamate/phenylalanine/leucine/valine/L-tryptophan dehydrogenase C-terminal" evidence="6">
    <location>
        <begin position="194"/>
        <end position="456"/>
    </location>
</feature>
<dbReference type="PANTHER" id="PTHR11606:SF13">
    <property type="entry name" value="GLUTAMATE DEHYDROGENASE 1, MITOCHONDRIAL"/>
    <property type="match status" value="1"/>
</dbReference>
<dbReference type="InterPro" id="IPR033922">
    <property type="entry name" value="NAD_bind_Glu_DH"/>
</dbReference>
<evidence type="ECO:0000256" key="2">
    <source>
        <dbReference type="ARBA" id="ARBA00012896"/>
    </source>
</evidence>
<dbReference type="Gene3D" id="3.40.50.10860">
    <property type="entry name" value="Leucine Dehydrogenase, chain A, domain 1"/>
    <property type="match status" value="1"/>
</dbReference>
<evidence type="ECO:0000256" key="4">
    <source>
        <dbReference type="PIRNR" id="PIRNR000185"/>
    </source>
</evidence>
<evidence type="ECO:0000313" key="8">
    <source>
        <dbReference type="Proteomes" id="UP001597502"/>
    </source>
</evidence>
<keyword evidence="3 4" id="KW-0560">Oxidoreductase</keyword>
<name>A0ABW5V964_9BACI</name>
<dbReference type="InterPro" id="IPR006096">
    <property type="entry name" value="Glu/Leu/Phe/Val/Trp_DH_C"/>
</dbReference>
<dbReference type="Proteomes" id="UP001597502">
    <property type="component" value="Unassembled WGS sequence"/>
</dbReference>
<evidence type="ECO:0000256" key="5">
    <source>
        <dbReference type="RuleBase" id="RU004417"/>
    </source>
</evidence>
<dbReference type="Pfam" id="PF02812">
    <property type="entry name" value="ELFV_dehydrog_N"/>
    <property type="match status" value="1"/>
</dbReference>
<comment type="caution">
    <text evidence="7">The sequence shown here is derived from an EMBL/GenBank/DDBJ whole genome shotgun (WGS) entry which is preliminary data.</text>
</comment>
<dbReference type="SUPFAM" id="SSF51735">
    <property type="entry name" value="NAD(P)-binding Rossmann-fold domains"/>
    <property type="match status" value="1"/>
</dbReference>
<dbReference type="SUPFAM" id="SSF53223">
    <property type="entry name" value="Aminoacid dehydrogenase-like, N-terminal domain"/>
    <property type="match status" value="1"/>
</dbReference>
<dbReference type="InterPro" id="IPR006097">
    <property type="entry name" value="Glu/Leu/Phe/Val/Trp_DH_dimer"/>
</dbReference>
<dbReference type="InterPro" id="IPR014362">
    <property type="entry name" value="Glu_DH"/>
</dbReference>
<reference evidence="8" key="1">
    <citation type="journal article" date="2019" name="Int. J. Syst. Evol. Microbiol.">
        <title>The Global Catalogue of Microorganisms (GCM) 10K type strain sequencing project: providing services to taxonomists for standard genome sequencing and annotation.</title>
        <authorList>
            <consortium name="The Broad Institute Genomics Platform"/>
            <consortium name="The Broad Institute Genome Sequencing Center for Infectious Disease"/>
            <person name="Wu L."/>
            <person name="Ma J."/>
        </authorList>
    </citation>
    <scope>NUCLEOTIDE SEQUENCE [LARGE SCALE GENOMIC DNA]</scope>
    <source>
        <strain evidence="8">TISTR 1535</strain>
    </source>
</reference>
<dbReference type="InterPro" id="IPR006095">
    <property type="entry name" value="Glu/Leu/Phe/Val/Trp_DH"/>
</dbReference>
<gene>
    <name evidence="7" type="ORF">ACFSUO_13535</name>
</gene>
<dbReference type="InterPro" id="IPR046346">
    <property type="entry name" value="Aminoacid_DH-like_N_sf"/>
</dbReference>
<dbReference type="InterPro" id="IPR036291">
    <property type="entry name" value="NAD(P)-bd_dom_sf"/>
</dbReference>
<accession>A0ABW5V964</accession>
<comment type="similarity">
    <text evidence="1 4 5">Belongs to the Glu/Leu/Phe/Val dehydrogenases family.</text>
</comment>
<dbReference type="PROSITE" id="PS00074">
    <property type="entry name" value="GLFV_DEHYDROGENASE"/>
    <property type="match status" value="1"/>
</dbReference>
<dbReference type="PRINTS" id="PR00082">
    <property type="entry name" value="GLFDHDRGNASE"/>
</dbReference>
<protein>
    <recommendedName>
        <fullName evidence="2 4">Glutamate dehydrogenase</fullName>
    </recommendedName>
</protein>
<proteinExistence type="inferred from homology"/>
<evidence type="ECO:0000256" key="3">
    <source>
        <dbReference type="ARBA" id="ARBA00023002"/>
    </source>
</evidence>
<organism evidence="7 8">
    <name type="scientific">Lentibacillus juripiscarius</name>
    <dbReference type="NCBI Taxonomy" id="257446"/>
    <lineage>
        <taxon>Bacteria</taxon>
        <taxon>Bacillati</taxon>
        <taxon>Bacillota</taxon>
        <taxon>Bacilli</taxon>
        <taxon>Bacillales</taxon>
        <taxon>Bacillaceae</taxon>
        <taxon>Lentibacillus</taxon>
    </lineage>
</organism>
<dbReference type="GO" id="GO:0016491">
    <property type="term" value="F:oxidoreductase activity"/>
    <property type="evidence" value="ECO:0007669"/>
    <property type="project" value="UniProtKB-KW"/>
</dbReference>
<dbReference type="PIRSF" id="PIRSF000185">
    <property type="entry name" value="Glu_DH"/>
    <property type="match status" value="1"/>
</dbReference>
<dbReference type="EMBL" id="JBHUNA010000033">
    <property type="protein sequence ID" value="MFD2761975.1"/>
    <property type="molecule type" value="Genomic_DNA"/>
</dbReference>
<dbReference type="SMART" id="SM00839">
    <property type="entry name" value="ELFV_dehydrog"/>
    <property type="match status" value="1"/>
</dbReference>
<dbReference type="CDD" id="cd01076">
    <property type="entry name" value="NAD_bind_1_Glu_DH"/>
    <property type="match status" value="1"/>
</dbReference>
<evidence type="ECO:0000313" key="7">
    <source>
        <dbReference type="EMBL" id="MFD2761975.1"/>
    </source>
</evidence>
<evidence type="ECO:0000256" key="1">
    <source>
        <dbReference type="ARBA" id="ARBA00006382"/>
    </source>
</evidence>
<keyword evidence="8" id="KW-1185">Reference proteome</keyword>
<dbReference type="Pfam" id="PF00208">
    <property type="entry name" value="ELFV_dehydrog"/>
    <property type="match status" value="1"/>
</dbReference>
<dbReference type="PANTHER" id="PTHR11606">
    <property type="entry name" value="GLUTAMATE DEHYDROGENASE"/>
    <property type="match status" value="1"/>
</dbReference>
<evidence type="ECO:0000259" key="6">
    <source>
        <dbReference type="SMART" id="SM00839"/>
    </source>
</evidence>
<dbReference type="Gene3D" id="3.40.50.720">
    <property type="entry name" value="NAD(P)-binding Rossmann-like Domain"/>
    <property type="match status" value="1"/>
</dbReference>
<sequence>MGNNTGTIIQESLDALMDDDGFLPELTGKSREKAFSSLASILSTPNHINKSYLRITRDNGKVERVPAFRVQHNNILGPYKGGIRFHESVKEEEVENLAALMTLKNALHEVPFGGGKGGVIINPREYSVKELNLVCKKYVQYFSEIIGPDKDIPAPDVGTGSREMDWMMGEYKSIQPGKPYRGSFTGKSVMNGGSLGRSAATGKGVYFSLRYMLHDFVKEQEKWLAERDNKFAQTALDHADKKLSIAVQGFGNVGSVAALEAYQCDYLNNNIVAVSDRNVTLYNSDGLDIPGLVKFVKKNGGDLPVDQEQLEEAEVKAEIRDRDDLLTMDTDVLMLAALESQVTRNNMEDIKAKIIVEAANAPMTSEADTYLSDNGVIIIPDILANAGGAIVSYLEWLQGRETQFLSEKEVYTRLTDQMKATFDTIYPQFYGDPFPLRQNCYIHAVMKISTILFRQGKLY</sequence>